<dbReference type="RefSeq" id="XP_017304291.1">
    <property type="nucleotide sequence ID" value="XM_017448802.2"/>
</dbReference>
<sequence>MSSMNKLCGGCGPCGSSCGCCNDCCRPRLSVGVVYPNAGAPQAAPVGMNQLCGSCAPCGGCCDCRPRLSIGVVYPNNLLEVAQCVDGPANTMFRGQ</sequence>
<evidence type="ECO:0000313" key="2">
    <source>
        <dbReference type="RefSeq" id="XP_017304291.1"/>
    </source>
</evidence>
<dbReference type="AlphaFoldDB" id="A0A1S4EQ37"/>
<dbReference type="GeneID" id="108253955"/>
<dbReference type="Proteomes" id="UP000079169">
    <property type="component" value="Unplaced"/>
</dbReference>
<evidence type="ECO:0000313" key="1">
    <source>
        <dbReference type="Proteomes" id="UP000079169"/>
    </source>
</evidence>
<dbReference type="KEGG" id="dci:108253955"/>
<gene>
    <name evidence="2" type="primary">LOC108253955</name>
</gene>
<reference evidence="2" key="1">
    <citation type="submission" date="2025-08" db="UniProtKB">
        <authorList>
            <consortium name="RefSeq"/>
        </authorList>
    </citation>
    <scope>IDENTIFICATION</scope>
</reference>
<protein>
    <submittedName>
        <fullName evidence="2">Male-specific sperm protein Mst84Db-like</fullName>
    </submittedName>
</protein>
<organism evidence="1 2">
    <name type="scientific">Diaphorina citri</name>
    <name type="common">Asian citrus psyllid</name>
    <dbReference type="NCBI Taxonomy" id="121845"/>
    <lineage>
        <taxon>Eukaryota</taxon>
        <taxon>Metazoa</taxon>
        <taxon>Ecdysozoa</taxon>
        <taxon>Arthropoda</taxon>
        <taxon>Hexapoda</taxon>
        <taxon>Insecta</taxon>
        <taxon>Pterygota</taxon>
        <taxon>Neoptera</taxon>
        <taxon>Paraneoptera</taxon>
        <taxon>Hemiptera</taxon>
        <taxon>Sternorrhyncha</taxon>
        <taxon>Psylloidea</taxon>
        <taxon>Psyllidae</taxon>
        <taxon>Diaphorininae</taxon>
        <taxon>Diaphorina</taxon>
    </lineage>
</organism>
<proteinExistence type="predicted"/>
<name>A0A1S4EQ37_DIACI</name>
<dbReference type="PROSITE" id="PS51257">
    <property type="entry name" value="PROKAR_LIPOPROTEIN"/>
    <property type="match status" value="1"/>
</dbReference>
<accession>A0A1S4EQ37</accession>
<keyword evidence="1" id="KW-1185">Reference proteome</keyword>
<dbReference type="PaxDb" id="121845-A0A1S4EQ37"/>